<dbReference type="Gene3D" id="1.20.1080.10">
    <property type="entry name" value="Glycerol uptake facilitator protein"/>
    <property type="match status" value="1"/>
</dbReference>
<dbReference type="OMA" id="MQPEMEQ"/>
<dbReference type="eggNOG" id="KOG0224">
    <property type="taxonomic scope" value="Eukaryota"/>
</dbReference>
<reference evidence="8" key="2">
    <citation type="submission" date="2024-10" db="UniProtKB">
        <authorList>
            <consortium name="EnsemblProtists"/>
        </authorList>
    </citation>
    <scope>IDENTIFICATION</scope>
</reference>
<dbReference type="Pfam" id="PF00230">
    <property type="entry name" value="MIP"/>
    <property type="match status" value="1"/>
</dbReference>
<dbReference type="PRINTS" id="PR00783">
    <property type="entry name" value="MINTRINSICP"/>
</dbReference>
<dbReference type="RefSeq" id="XP_005767369.1">
    <property type="nucleotide sequence ID" value="XM_005767312.1"/>
</dbReference>
<sequence>MTPLRFASSVASAPAARRCVGLGLGGAAIAWHASHRTPACEEAAPGRREAKLLVASPAEATPSLAARCIAEALGTGIIVAGGCGAVCTSKYAGGNSTLFGVAAAWGMSVALAVYVTRAVSGAHLNPAVTCALVAIGKAPAEEAPLYIGAQCAGAFVAAGVNYAIFSAAIVAHEAAAGIVRGSAASAASYAGAFGMVPNAAVVGAAGALLAEAYMTSILTFIILGAGDADAASVPAGAQPAVIGAAVAALICTFGPVTGCGMNPARDLGPRLVTLLTGWGGAATTAWYAYTVGPVIGAVAGAFAYQELVAPHTKRKGA</sequence>
<dbReference type="KEGG" id="ehx:EMIHUDRAFT_432761"/>
<protein>
    <recommendedName>
        <fullName evidence="10">Aquaporin</fullName>
    </recommendedName>
</protein>
<keyword evidence="6" id="KW-0472">Membrane</keyword>
<evidence type="ECO:0000256" key="4">
    <source>
        <dbReference type="ARBA" id="ARBA00022692"/>
    </source>
</evidence>
<evidence type="ECO:0000313" key="8">
    <source>
        <dbReference type="EnsemblProtists" id="EOD14940"/>
    </source>
</evidence>
<keyword evidence="3 7" id="KW-0813">Transport</keyword>
<accession>A0A0D3IUK5</accession>
<dbReference type="PANTHER" id="PTHR43829">
    <property type="entry name" value="AQUAPORIN OR AQUAGLYCEROPORIN RELATED"/>
    <property type="match status" value="1"/>
</dbReference>
<evidence type="ECO:0000256" key="6">
    <source>
        <dbReference type="ARBA" id="ARBA00023136"/>
    </source>
</evidence>
<dbReference type="AlphaFoldDB" id="A0A0D3IUK5"/>
<dbReference type="InterPro" id="IPR000425">
    <property type="entry name" value="MIP"/>
</dbReference>
<evidence type="ECO:0000256" key="3">
    <source>
        <dbReference type="ARBA" id="ARBA00022448"/>
    </source>
</evidence>
<organism evidence="8 9">
    <name type="scientific">Emiliania huxleyi (strain CCMP1516)</name>
    <dbReference type="NCBI Taxonomy" id="280463"/>
    <lineage>
        <taxon>Eukaryota</taxon>
        <taxon>Haptista</taxon>
        <taxon>Haptophyta</taxon>
        <taxon>Prymnesiophyceae</taxon>
        <taxon>Isochrysidales</taxon>
        <taxon>Noelaerhabdaceae</taxon>
        <taxon>Emiliania</taxon>
    </lineage>
</organism>
<evidence type="ECO:0000256" key="5">
    <source>
        <dbReference type="ARBA" id="ARBA00022989"/>
    </source>
</evidence>
<reference evidence="9" key="1">
    <citation type="journal article" date="2013" name="Nature">
        <title>Pan genome of the phytoplankton Emiliania underpins its global distribution.</title>
        <authorList>
            <person name="Read B.A."/>
            <person name="Kegel J."/>
            <person name="Klute M.J."/>
            <person name="Kuo A."/>
            <person name="Lefebvre S.C."/>
            <person name="Maumus F."/>
            <person name="Mayer C."/>
            <person name="Miller J."/>
            <person name="Monier A."/>
            <person name="Salamov A."/>
            <person name="Young J."/>
            <person name="Aguilar M."/>
            <person name="Claverie J.M."/>
            <person name="Frickenhaus S."/>
            <person name="Gonzalez K."/>
            <person name="Herman E.K."/>
            <person name="Lin Y.C."/>
            <person name="Napier J."/>
            <person name="Ogata H."/>
            <person name="Sarno A.F."/>
            <person name="Shmutz J."/>
            <person name="Schroeder D."/>
            <person name="de Vargas C."/>
            <person name="Verret F."/>
            <person name="von Dassow P."/>
            <person name="Valentin K."/>
            <person name="Van de Peer Y."/>
            <person name="Wheeler G."/>
            <person name="Dacks J.B."/>
            <person name="Delwiche C.F."/>
            <person name="Dyhrman S.T."/>
            <person name="Glockner G."/>
            <person name="John U."/>
            <person name="Richards T."/>
            <person name="Worden A.Z."/>
            <person name="Zhang X."/>
            <person name="Grigoriev I.V."/>
            <person name="Allen A.E."/>
            <person name="Bidle K."/>
            <person name="Borodovsky M."/>
            <person name="Bowler C."/>
            <person name="Brownlee C."/>
            <person name="Cock J.M."/>
            <person name="Elias M."/>
            <person name="Gladyshev V.N."/>
            <person name="Groth M."/>
            <person name="Guda C."/>
            <person name="Hadaegh A."/>
            <person name="Iglesias-Rodriguez M.D."/>
            <person name="Jenkins J."/>
            <person name="Jones B.M."/>
            <person name="Lawson T."/>
            <person name="Leese F."/>
            <person name="Lindquist E."/>
            <person name="Lobanov A."/>
            <person name="Lomsadze A."/>
            <person name="Malik S.B."/>
            <person name="Marsh M.E."/>
            <person name="Mackinder L."/>
            <person name="Mock T."/>
            <person name="Mueller-Roeber B."/>
            <person name="Pagarete A."/>
            <person name="Parker M."/>
            <person name="Probert I."/>
            <person name="Quesneville H."/>
            <person name="Raines C."/>
            <person name="Rensing S.A."/>
            <person name="Riano-Pachon D.M."/>
            <person name="Richier S."/>
            <person name="Rokitta S."/>
            <person name="Shiraiwa Y."/>
            <person name="Soanes D.M."/>
            <person name="van der Giezen M."/>
            <person name="Wahlund T.M."/>
            <person name="Williams B."/>
            <person name="Wilson W."/>
            <person name="Wolfe G."/>
            <person name="Wurch L.L."/>
        </authorList>
    </citation>
    <scope>NUCLEOTIDE SEQUENCE</scope>
</reference>
<dbReference type="GO" id="GO:0005886">
    <property type="term" value="C:plasma membrane"/>
    <property type="evidence" value="ECO:0007669"/>
    <property type="project" value="TreeGrafter"/>
</dbReference>
<dbReference type="PANTHER" id="PTHR43829:SF9">
    <property type="entry name" value="AQUAPORIN-9"/>
    <property type="match status" value="1"/>
</dbReference>
<name>A0A0D3IUK5_EMIH1</name>
<evidence type="ECO:0008006" key="10">
    <source>
        <dbReference type="Google" id="ProtNLM"/>
    </source>
</evidence>
<comment type="subcellular location">
    <subcellularLocation>
        <location evidence="1">Membrane</location>
        <topology evidence="1">Multi-pass membrane protein</topology>
    </subcellularLocation>
</comment>
<dbReference type="PaxDb" id="2903-EOD14940"/>
<dbReference type="Proteomes" id="UP000013827">
    <property type="component" value="Unassembled WGS sequence"/>
</dbReference>
<proteinExistence type="inferred from homology"/>
<keyword evidence="9" id="KW-1185">Reference proteome</keyword>
<evidence type="ECO:0000256" key="7">
    <source>
        <dbReference type="RuleBase" id="RU000477"/>
    </source>
</evidence>
<comment type="similarity">
    <text evidence="2 7">Belongs to the MIP/aquaporin (TC 1.A.8) family.</text>
</comment>
<dbReference type="SUPFAM" id="SSF81338">
    <property type="entry name" value="Aquaporin-like"/>
    <property type="match status" value="1"/>
</dbReference>
<evidence type="ECO:0000256" key="1">
    <source>
        <dbReference type="ARBA" id="ARBA00004141"/>
    </source>
</evidence>
<dbReference type="GeneID" id="17260785"/>
<dbReference type="HOGENOM" id="CLU_020019_9_3_1"/>
<evidence type="ECO:0000256" key="2">
    <source>
        <dbReference type="ARBA" id="ARBA00006175"/>
    </source>
</evidence>
<dbReference type="EnsemblProtists" id="EOD14940">
    <property type="protein sequence ID" value="EOD14940"/>
    <property type="gene ID" value="EMIHUDRAFT_432761"/>
</dbReference>
<dbReference type="STRING" id="2903.R1DKE6"/>
<keyword evidence="4 7" id="KW-0812">Transmembrane</keyword>
<evidence type="ECO:0000313" key="9">
    <source>
        <dbReference type="Proteomes" id="UP000013827"/>
    </source>
</evidence>
<dbReference type="InterPro" id="IPR023271">
    <property type="entry name" value="Aquaporin-like"/>
</dbReference>
<keyword evidence="5" id="KW-1133">Transmembrane helix</keyword>
<dbReference type="GO" id="GO:0015254">
    <property type="term" value="F:glycerol channel activity"/>
    <property type="evidence" value="ECO:0007669"/>
    <property type="project" value="TreeGrafter"/>
</dbReference>
<dbReference type="InterPro" id="IPR050363">
    <property type="entry name" value="MIP/Aquaporin"/>
</dbReference>